<dbReference type="NCBIfam" id="TIGR02937">
    <property type="entry name" value="sigma70-ECF"/>
    <property type="match status" value="1"/>
</dbReference>
<evidence type="ECO:0000256" key="1">
    <source>
        <dbReference type="ARBA" id="ARBA00023015"/>
    </source>
</evidence>
<evidence type="ECO:0000313" key="7">
    <source>
        <dbReference type="Proteomes" id="UP000264071"/>
    </source>
</evidence>
<protein>
    <submittedName>
        <fullName evidence="6">RNA polymerase subunit sigma</fullName>
    </submittedName>
</protein>
<feature type="region of interest" description="Disordered" evidence="4">
    <location>
        <begin position="27"/>
        <end position="46"/>
    </location>
</feature>
<dbReference type="Gene3D" id="1.10.10.10">
    <property type="entry name" value="Winged helix-like DNA-binding domain superfamily/Winged helix DNA-binding domain"/>
    <property type="match status" value="1"/>
</dbReference>
<comment type="caution">
    <text evidence="6">The sequence shown here is derived from an EMBL/GenBank/DDBJ whole genome shotgun (WGS) entry which is preliminary data.</text>
</comment>
<dbReference type="InterPro" id="IPR053812">
    <property type="entry name" value="HTH_Sigma70_ECF-like"/>
</dbReference>
<dbReference type="InterPro" id="IPR014284">
    <property type="entry name" value="RNA_pol_sigma-70_dom"/>
</dbReference>
<dbReference type="PANTHER" id="PTHR43133">
    <property type="entry name" value="RNA POLYMERASE ECF-TYPE SIGMA FACTO"/>
    <property type="match status" value="1"/>
</dbReference>
<dbReference type="GO" id="GO:0006352">
    <property type="term" value="P:DNA-templated transcription initiation"/>
    <property type="evidence" value="ECO:0007669"/>
    <property type="project" value="InterPro"/>
</dbReference>
<dbReference type="InterPro" id="IPR039425">
    <property type="entry name" value="RNA_pol_sigma-70-like"/>
</dbReference>
<dbReference type="PANTHER" id="PTHR43133:SF39">
    <property type="entry name" value="SIMILAR TO RNA POLYMERASE SIGMA-E FACTOR"/>
    <property type="match status" value="1"/>
</dbReference>
<evidence type="ECO:0000313" key="6">
    <source>
        <dbReference type="EMBL" id="HCT57982.1"/>
    </source>
</evidence>
<dbReference type="Pfam" id="PF07638">
    <property type="entry name" value="Sigma70_ECF"/>
    <property type="match status" value="1"/>
</dbReference>
<accession>A0A3D4VB61</accession>
<reference evidence="6 7" key="1">
    <citation type="journal article" date="2018" name="Nat. Biotechnol.">
        <title>A standardized bacterial taxonomy based on genome phylogeny substantially revises the tree of life.</title>
        <authorList>
            <person name="Parks D.H."/>
            <person name="Chuvochina M."/>
            <person name="Waite D.W."/>
            <person name="Rinke C."/>
            <person name="Skarshewski A."/>
            <person name="Chaumeil P.A."/>
            <person name="Hugenholtz P."/>
        </authorList>
    </citation>
    <scope>NUCLEOTIDE SEQUENCE [LARGE SCALE GENOMIC DNA]</scope>
    <source>
        <strain evidence="6">UBA8844</strain>
    </source>
</reference>
<sequence length="250" mass="28204">MCHTRHITSGRGSAYCRGQKPDTCWPSTRRDSRPCVTSREDSPEPDIAVDMFPDAPARADVPATTHLNQLDSVHYAELLCIARRELRRVGGVATLDTRAVLHETFLRLVTQQRTTWAERPLFLAAAAGMMRRVLIDHLRRRRTEKRGRAQAPITLDEGVDGHAERDGTLVALDDALDELARLAPRLAQVVECRYFGGLTELETAEALGVTERTVRRDWVKARGWLYGALRHQEPDAFHPLRDTRSGVHPF</sequence>
<name>A0A3D4VB61_9BACT</name>
<dbReference type="InterPro" id="IPR013324">
    <property type="entry name" value="RNA_pol_sigma_r3/r4-like"/>
</dbReference>
<evidence type="ECO:0000256" key="4">
    <source>
        <dbReference type="SAM" id="MobiDB-lite"/>
    </source>
</evidence>
<dbReference type="GO" id="GO:0016987">
    <property type="term" value="F:sigma factor activity"/>
    <property type="evidence" value="ECO:0007669"/>
    <property type="project" value="UniProtKB-KW"/>
</dbReference>
<evidence type="ECO:0000256" key="2">
    <source>
        <dbReference type="ARBA" id="ARBA00023082"/>
    </source>
</evidence>
<keyword evidence="1" id="KW-0805">Transcription regulation</keyword>
<dbReference type="Proteomes" id="UP000264071">
    <property type="component" value="Unassembled WGS sequence"/>
</dbReference>
<evidence type="ECO:0000259" key="5">
    <source>
        <dbReference type="Pfam" id="PF07638"/>
    </source>
</evidence>
<keyword evidence="3" id="KW-0804">Transcription</keyword>
<dbReference type="InterPro" id="IPR036388">
    <property type="entry name" value="WH-like_DNA-bd_sf"/>
</dbReference>
<dbReference type="AlphaFoldDB" id="A0A3D4VB61"/>
<keyword evidence="2" id="KW-0731">Sigma factor</keyword>
<gene>
    <name evidence="6" type="ORF">DGD08_12330</name>
</gene>
<dbReference type="InterPro" id="IPR011517">
    <property type="entry name" value="RNA_pol_sigma70_ECF-like"/>
</dbReference>
<dbReference type="EMBL" id="DPIY01000010">
    <property type="protein sequence ID" value="HCT57982.1"/>
    <property type="molecule type" value="Genomic_DNA"/>
</dbReference>
<dbReference type="NCBIfam" id="TIGR02999">
    <property type="entry name" value="Sig-70_X6"/>
    <property type="match status" value="1"/>
</dbReference>
<proteinExistence type="predicted"/>
<feature type="domain" description="RNA polymerase sigma-70 ECF-like HTH" evidence="5">
    <location>
        <begin position="68"/>
        <end position="230"/>
    </location>
</feature>
<evidence type="ECO:0000256" key="3">
    <source>
        <dbReference type="ARBA" id="ARBA00023163"/>
    </source>
</evidence>
<organism evidence="6 7">
    <name type="scientific">Gemmatimonas aurantiaca</name>
    <dbReference type="NCBI Taxonomy" id="173480"/>
    <lineage>
        <taxon>Bacteria</taxon>
        <taxon>Pseudomonadati</taxon>
        <taxon>Gemmatimonadota</taxon>
        <taxon>Gemmatimonadia</taxon>
        <taxon>Gemmatimonadales</taxon>
        <taxon>Gemmatimonadaceae</taxon>
        <taxon>Gemmatimonas</taxon>
    </lineage>
</organism>
<dbReference type="SUPFAM" id="SSF88659">
    <property type="entry name" value="Sigma3 and sigma4 domains of RNA polymerase sigma factors"/>
    <property type="match status" value="1"/>
</dbReference>
<feature type="compositionally biased region" description="Basic and acidic residues" evidence="4">
    <location>
        <begin position="28"/>
        <end position="42"/>
    </location>
</feature>